<organism evidence="1 2">
    <name type="scientific">Phaseolus coccineus</name>
    <name type="common">Scarlet runner bean</name>
    <name type="synonym">Phaseolus multiflorus</name>
    <dbReference type="NCBI Taxonomy" id="3886"/>
    <lineage>
        <taxon>Eukaryota</taxon>
        <taxon>Viridiplantae</taxon>
        <taxon>Streptophyta</taxon>
        <taxon>Embryophyta</taxon>
        <taxon>Tracheophyta</taxon>
        <taxon>Spermatophyta</taxon>
        <taxon>Magnoliopsida</taxon>
        <taxon>eudicotyledons</taxon>
        <taxon>Gunneridae</taxon>
        <taxon>Pentapetalae</taxon>
        <taxon>rosids</taxon>
        <taxon>fabids</taxon>
        <taxon>Fabales</taxon>
        <taxon>Fabaceae</taxon>
        <taxon>Papilionoideae</taxon>
        <taxon>50 kb inversion clade</taxon>
        <taxon>NPAAA clade</taxon>
        <taxon>indigoferoid/millettioid clade</taxon>
        <taxon>Phaseoleae</taxon>
        <taxon>Phaseolus</taxon>
    </lineage>
</organism>
<name>A0AAN9L9Y0_PHACN</name>
<proteinExistence type="predicted"/>
<evidence type="ECO:0000313" key="1">
    <source>
        <dbReference type="EMBL" id="KAK7332157.1"/>
    </source>
</evidence>
<keyword evidence="2" id="KW-1185">Reference proteome</keyword>
<sequence length="77" mass="8592">MGRCSAVPLLWFGTGRIGWLSDVGLDGFEFGAENMSKIRSTRDILLELQIRMLEQSFGHKFTVRENCGACLDASTNH</sequence>
<protein>
    <submittedName>
        <fullName evidence="1">Uncharacterized protein</fullName>
    </submittedName>
</protein>
<dbReference type="EMBL" id="JAYMYR010000011">
    <property type="protein sequence ID" value="KAK7332157.1"/>
    <property type="molecule type" value="Genomic_DNA"/>
</dbReference>
<reference evidence="1 2" key="1">
    <citation type="submission" date="2024-01" db="EMBL/GenBank/DDBJ databases">
        <title>The genomes of 5 underutilized Papilionoideae crops provide insights into root nodulation and disease resistanc.</title>
        <authorList>
            <person name="Jiang F."/>
        </authorList>
    </citation>
    <scope>NUCLEOTIDE SEQUENCE [LARGE SCALE GENOMIC DNA]</scope>
    <source>
        <strain evidence="1">JINMINGXINNONG_FW02</strain>
        <tissue evidence="1">Leaves</tissue>
    </source>
</reference>
<evidence type="ECO:0000313" key="2">
    <source>
        <dbReference type="Proteomes" id="UP001374584"/>
    </source>
</evidence>
<dbReference type="AlphaFoldDB" id="A0AAN9L9Y0"/>
<gene>
    <name evidence="1" type="ORF">VNO80_28905</name>
</gene>
<accession>A0AAN9L9Y0</accession>
<comment type="caution">
    <text evidence="1">The sequence shown here is derived from an EMBL/GenBank/DDBJ whole genome shotgun (WGS) entry which is preliminary data.</text>
</comment>
<dbReference type="Proteomes" id="UP001374584">
    <property type="component" value="Unassembled WGS sequence"/>
</dbReference>